<organism evidence="2 3">
    <name type="scientific">Onychostoma macrolepis</name>
    <dbReference type="NCBI Taxonomy" id="369639"/>
    <lineage>
        <taxon>Eukaryota</taxon>
        <taxon>Metazoa</taxon>
        <taxon>Chordata</taxon>
        <taxon>Craniata</taxon>
        <taxon>Vertebrata</taxon>
        <taxon>Euteleostomi</taxon>
        <taxon>Actinopterygii</taxon>
        <taxon>Neopterygii</taxon>
        <taxon>Teleostei</taxon>
        <taxon>Ostariophysi</taxon>
        <taxon>Cypriniformes</taxon>
        <taxon>Cyprinidae</taxon>
        <taxon>Acrossocheilinae</taxon>
        <taxon>Onychostoma</taxon>
    </lineage>
</organism>
<feature type="region of interest" description="Disordered" evidence="1">
    <location>
        <begin position="81"/>
        <end position="133"/>
    </location>
</feature>
<accession>A0A7J6C8L8</accession>
<dbReference type="AlphaFoldDB" id="A0A7J6C8L8"/>
<reference evidence="2 3" key="1">
    <citation type="submission" date="2020-04" db="EMBL/GenBank/DDBJ databases">
        <title>Chromosome-level genome assembly of a cyprinid fish Onychostoma macrolepis by integration of Nanopore Sequencing, Bionano and Hi-C technology.</title>
        <authorList>
            <person name="Wang D."/>
        </authorList>
    </citation>
    <scope>NUCLEOTIDE SEQUENCE [LARGE SCALE GENOMIC DNA]</scope>
    <source>
        <strain evidence="2">SWU-2019</strain>
        <tissue evidence="2">Muscle</tissue>
    </source>
</reference>
<evidence type="ECO:0000256" key="1">
    <source>
        <dbReference type="SAM" id="MobiDB-lite"/>
    </source>
</evidence>
<protein>
    <submittedName>
        <fullName evidence="2">Uncharacterized protein</fullName>
    </submittedName>
</protein>
<evidence type="ECO:0000313" key="3">
    <source>
        <dbReference type="Proteomes" id="UP000579812"/>
    </source>
</evidence>
<dbReference type="EMBL" id="JAAMOB010000016">
    <property type="protein sequence ID" value="KAF4103649.1"/>
    <property type="molecule type" value="Genomic_DNA"/>
</dbReference>
<keyword evidence="3" id="KW-1185">Reference proteome</keyword>
<sequence>MTPPWPINPSARVSTLAFCSLGSTMGPHPSGSVISLSPLTLWLCQVPPSHRLYLCPRSHWLLLCELIHGLVLGRFAGRIAQGSNGQPRRRMKILDSSTGEAESELAGQKNWSQEQTPAEPRNNNRGTDEDKTG</sequence>
<evidence type="ECO:0000313" key="2">
    <source>
        <dbReference type="EMBL" id="KAF4103649.1"/>
    </source>
</evidence>
<name>A0A7J6C8L8_9TELE</name>
<comment type="caution">
    <text evidence="2">The sequence shown here is derived from an EMBL/GenBank/DDBJ whole genome shotgun (WGS) entry which is preliminary data.</text>
</comment>
<proteinExistence type="predicted"/>
<dbReference type="Proteomes" id="UP000579812">
    <property type="component" value="Unassembled WGS sequence"/>
</dbReference>
<feature type="compositionally biased region" description="Polar residues" evidence="1">
    <location>
        <begin position="109"/>
        <end position="125"/>
    </location>
</feature>
<gene>
    <name evidence="2" type="ORF">G5714_016532</name>
</gene>